<dbReference type="EMBL" id="JAUESC010000386">
    <property type="protein sequence ID" value="KAK0575604.1"/>
    <property type="molecule type" value="Genomic_DNA"/>
</dbReference>
<keyword evidence="4" id="KW-1185">Reference proteome</keyword>
<dbReference type="CDD" id="cd00590">
    <property type="entry name" value="RRM_SF"/>
    <property type="match status" value="1"/>
</dbReference>
<organism evidence="3 4">
    <name type="scientific">Acer saccharum</name>
    <name type="common">Sugar maple</name>
    <dbReference type="NCBI Taxonomy" id="4024"/>
    <lineage>
        <taxon>Eukaryota</taxon>
        <taxon>Viridiplantae</taxon>
        <taxon>Streptophyta</taxon>
        <taxon>Embryophyta</taxon>
        <taxon>Tracheophyta</taxon>
        <taxon>Spermatophyta</taxon>
        <taxon>Magnoliopsida</taxon>
        <taxon>eudicotyledons</taxon>
        <taxon>Gunneridae</taxon>
        <taxon>Pentapetalae</taxon>
        <taxon>rosids</taxon>
        <taxon>malvids</taxon>
        <taxon>Sapindales</taxon>
        <taxon>Sapindaceae</taxon>
        <taxon>Hippocastanoideae</taxon>
        <taxon>Acereae</taxon>
        <taxon>Acer</taxon>
    </lineage>
</organism>
<dbReference type="PROSITE" id="PS50102">
    <property type="entry name" value="RRM"/>
    <property type="match status" value="1"/>
</dbReference>
<dbReference type="InterPro" id="IPR012677">
    <property type="entry name" value="Nucleotide-bd_a/b_plait_sf"/>
</dbReference>
<dbReference type="InterPro" id="IPR035979">
    <property type="entry name" value="RBD_domain_sf"/>
</dbReference>
<dbReference type="InterPro" id="IPR000504">
    <property type="entry name" value="RRM_dom"/>
</dbReference>
<feature type="domain" description="RRM" evidence="2">
    <location>
        <begin position="37"/>
        <end position="119"/>
    </location>
</feature>
<name>A0AA39UZE7_ACESA</name>
<evidence type="ECO:0000313" key="4">
    <source>
        <dbReference type="Proteomes" id="UP001168877"/>
    </source>
</evidence>
<evidence type="ECO:0000259" key="2">
    <source>
        <dbReference type="PROSITE" id="PS50102"/>
    </source>
</evidence>
<dbReference type="Pfam" id="PF00076">
    <property type="entry name" value="RRM_1"/>
    <property type="match status" value="1"/>
</dbReference>
<dbReference type="SUPFAM" id="SSF54928">
    <property type="entry name" value="RNA-binding domain, RBD"/>
    <property type="match status" value="1"/>
</dbReference>
<gene>
    <name evidence="3" type="ORF">LWI29_003614</name>
</gene>
<reference evidence="3" key="2">
    <citation type="submission" date="2023-06" db="EMBL/GenBank/DDBJ databases">
        <authorList>
            <person name="Swenson N.G."/>
            <person name="Wegrzyn J.L."/>
            <person name="Mcevoy S.L."/>
        </authorList>
    </citation>
    <scope>NUCLEOTIDE SEQUENCE</scope>
    <source>
        <strain evidence="3">NS2018</strain>
        <tissue evidence="3">Leaf</tissue>
    </source>
</reference>
<protein>
    <recommendedName>
        <fullName evidence="2">RRM domain-containing protein</fullName>
    </recommendedName>
</protein>
<proteinExistence type="predicted"/>
<dbReference type="SMART" id="SM00360">
    <property type="entry name" value="RRM"/>
    <property type="match status" value="1"/>
</dbReference>
<evidence type="ECO:0000256" key="1">
    <source>
        <dbReference type="PROSITE-ProRule" id="PRU00176"/>
    </source>
</evidence>
<evidence type="ECO:0000313" key="3">
    <source>
        <dbReference type="EMBL" id="KAK0575604.1"/>
    </source>
</evidence>
<accession>A0AA39UZE7</accession>
<comment type="caution">
    <text evidence="3">The sequence shown here is derived from an EMBL/GenBank/DDBJ whole genome shotgun (WGS) entry which is preliminary data.</text>
</comment>
<dbReference type="GO" id="GO:0003723">
    <property type="term" value="F:RNA binding"/>
    <property type="evidence" value="ECO:0007669"/>
    <property type="project" value="UniProtKB-UniRule"/>
</dbReference>
<dbReference type="AlphaFoldDB" id="A0AA39UZE7"/>
<keyword evidence="1" id="KW-0694">RNA-binding</keyword>
<sequence>MLREKVRERCSEILEHEVRCSEISGKDVRNDFRESLFSIFVDNLSPKVDQIYLWELFKPVGRVRDVYLSLSRSARRGRFAFVRFESWAEVDKVAKLMDGKCVHRWQISSKVAMYGWSKQRTAGSSRLLKKIPRDEGFHGPRRVREHHGSNLDRWSYVEVVKGNGNLEVERTVERKEERIEKIERLVLEGSQFNMEWLERSAIGVLKNFASIAKVNQRLSNRGFHFSSTYLGGKSIMWSFETKYDCEKFIENRFF</sequence>
<reference evidence="3" key="1">
    <citation type="journal article" date="2022" name="Plant J.">
        <title>Strategies of tolerance reflected in two North American maple genomes.</title>
        <authorList>
            <person name="McEvoy S.L."/>
            <person name="Sezen U.U."/>
            <person name="Trouern-Trend A."/>
            <person name="McMahon S.M."/>
            <person name="Schaberg P.G."/>
            <person name="Yang J."/>
            <person name="Wegrzyn J.L."/>
            <person name="Swenson N.G."/>
        </authorList>
    </citation>
    <scope>NUCLEOTIDE SEQUENCE</scope>
    <source>
        <strain evidence="3">NS2018</strain>
    </source>
</reference>
<dbReference type="Gene3D" id="3.30.70.330">
    <property type="match status" value="1"/>
</dbReference>
<dbReference type="Proteomes" id="UP001168877">
    <property type="component" value="Unassembled WGS sequence"/>
</dbReference>